<accession>A0A3M7RN21</accession>
<sequence>MSSLSSGYLSLRLPAAVSTDLTALMPFSSVPSKTKLSTLACTARIMLNICWATTDNTSKSILLNSSKHAQAPAEARPLKNFPIAIAVATISQLGYDQSRRISQVFVAIPYCGVGDSHSAIVLLPIVSQLGQPVKVIFRGYLFVNHFYNHISCMHIYYYQCSQSNSGHCAQIATHQLNNVSQLGVETTCPGHSWTQSSRGSLAYLVLASSITSRTDSSITFWTCRSHFSTAPLASAVFIDWLNFTFSFSLLNIACMSSLESNSSLAMPSKHFFKCGCTRIGSLVSDKISNISSFDKKKKRGKYKRFFSKYAFRPLLIFSTRT</sequence>
<comment type="caution">
    <text evidence="1">The sequence shown here is derived from an EMBL/GenBank/DDBJ whole genome shotgun (WGS) entry which is preliminary data.</text>
</comment>
<reference evidence="1 2" key="1">
    <citation type="journal article" date="2018" name="Sci. Rep.">
        <title>Genomic signatures of local adaptation to the degree of environmental predictability in rotifers.</title>
        <authorList>
            <person name="Franch-Gras L."/>
            <person name="Hahn C."/>
            <person name="Garcia-Roger E.M."/>
            <person name="Carmona M.J."/>
            <person name="Serra M."/>
            <person name="Gomez A."/>
        </authorList>
    </citation>
    <scope>NUCLEOTIDE SEQUENCE [LARGE SCALE GENOMIC DNA]</scope>
    <source>
        <strain evidence="1">HYR1</strain>
    </source>
</reference>
<keyword evidence="2" id="KW-1185">Reference proteome</keyword>
<proteinExistence type="predicted"/>
<dbReference type="Proteomes" id="UP000276133">
    <property type="component" value="Unassembled WGS sequence"/>
</dbReference>
<organism evidence="1 2">
    <name type="scientific">Brachionus plicatilis</name>
    <name type="common">Marine rotifer</name>
    <name type="synonym">Brachionus muelleri</name>
    <dbReference type="NCBI Taxonomy" id="10195"/>
    <lineage>
        <taxon>Eukaryota</taxon>
        <taxon>Metazoa</taxon>
        <taxon>Spiralia</taxon>
        <taxon>Gnathifera</taxon>
        <taxon>Rotifera</taxon>
        <taxon>Eurotatoria</taxon>
        <taxon>Monogononta</taxon>
        <taxon>Pseudotrocha</taxon>
        <taxon>Ploima</taxon>
        <taxon>Brachionidae</taxon>
        <taxon>Brachionus</taxon>
    </lineage>
</organism>
<dbReference type="AlphaFoldDB" id="A0A3M7RN21"/>
<protein>
    <submittedName>
        <fullName evidence="1">Uncharacterized protein</fullName>
    </submittedName>
</protein>
<evidence type="ECO:0000313" key="1">
    <source>
        <dbReference type="EMBL" id="RNA24725.1"/>
    </source>
</evidence>
<dbReference type="EMBL" id="REGN01003055">
    <property type="protein sequence ID" value="RNA24725.1"/>
    <property type="molecule type" value="Genomic_DNA"/>
</dbReference>
<name>A0A3M7RN21_BRAPC</name>
<evidence type="ECO:0000313" key="2">
    <source>
        <dbReference type="Proteomes" id="UP000276133"/>
    </source>
</evidence>
<gene>
    <name evidence="1" type="ORF">BpHYR1_026639</name>
</gene>
<dbReference type="OrthoDB" id="10631158at2759"/>